<feature type="compositionally biased region" description="Polar residues" evidence="7">
    <location>
        <begin position="546"/>
        <end position="565"/>
    </location>
</feature>
<dbReference type="Pfam" id="PF06297">
    <property type="entry name" value="PET"/>
    <property type="match status" value="1"/>
</dbReference>
<dbReference type="SMART" id="SM00132">
    <property type="entry name" value="LIM"/>
    <property type="match status" value="3"/>
</dbReference>
<dbReference type="EnsemblMetazoa" id="XM_021055492.2">
    <property type="protein sequence ID" value="XP_020911151.1"/>
    <property type="gene ID" value="LOC110248926"/>
</dbReference>
<keyword evidence="5 6" id="KW-0440">LIM domain</keyword>
<evidence type="ECO:0000259" key="8">
    <source>
        <dbReference type="PROSITE" id="PS50023"/>
    </source>
</evidence>
<dbReference type="SUPFAM" id="SSF57716">
    <property type="entry name" value="Glucocorticoid receptor-like (DNA-binding domain)"/>
    <property type="match status" value="2"/>
</dbReference>
<keyword evidence="3" id="KW-0677">Repeat</keyword>
<feature type="domain" description="LIM zinc-binding" evidence="8">
    <location>
        <begin position="184"/>
        <end position="248"/>
    </location>
</feature>
<dbReference type="GeneID" id="110248926"/>
<dbReference type="Gene3D" id="2.10.110.10">
    <property type="entry name" value="Cysteine Rich Protein"/>
    <property type="match status" value="3"/>
</dbReference>
<keyword evidence="11" id="KW-1185">Reference proteome</keyword>
<name>A0A913XWV8_EXADI</name>
<evidence type="ECO:0000256" key="7">
    <source>
        <dbReference type="SAM" id="MobiDB-lite"/>
    </source>
</evidence>
<dbReference type="FunFam" id="2.10.110.10:FF:000005">
    <property type="entry name" value="Testin isoform 1"/>
    <property type="match status" value="1"/>
</dbReference>
<feature type="compositionally biased region" description="Basic residues" evidence="7">
    <location>
        <begin position="751"/>
        <end position="761"/>
    </location>
</feature>
<feature type="compositionally biased region" description="Low complexity" evidence="7">
    <location>
        <begin position="573"/>
        <end position="591"/>
    </location>
</feature>
<feature type="domain" description="PET" evidence="9">
    <location>
        <begin position="74"/>
        <end position="182"/>
    </location>
</feature>
<dbReference type="RefSeq" id="XP_020911150.1">
    <property type="nucleotide sequence ID" value="XM_021055491.1"/>
</dbReference>
<dbReference type="Pfam" id="PF00412">
    <property type="entry name" value="LIM"/>
    <property type="match status" value="3"/>
</dbReference>
<dbReference type="InterPro" id="IPR033723">
    <property type="entry name" value="PET_prickle"/>
</dbReference>
<dbReference type="KEGG" id="epa:110248926"/>
<dbReference type="GO" id="GO:0008270">
    <property type="term" value="F:zinc ion binding"/>
    <property type="evidence" value="ECO:0007669"/>
    <property type="project" value="InterPro"/>
</dbReference>
<evidence type="ECO:0000313" key="11">
    <source>
        <dbReference type="Proteomes" id="UP000887567"/>
    </source>
</evidence>
<feature type="region of interest" description="Disordered" evidence="7">
    <location>
        <begin position="662"/>
        <end position="728"/>
    </location>
</feature>
<evidence type="ECO:0000256" key="3">
    <source>
        <dbReference type="ARBA" id="ARBA00022737"/>
    </source>
</evidence>
<dbReference type="EnsemblMetazoa" id="XM_021055491.1">
    <property type="protein sequence ID" value="XP_020911150.1"/>
    <property type="gene ID" value="LOC110248926"/>
</dbReference>
<keyword evidence="2 6" id="KW-0479">Metal-binding</keyword>
<dbReference type="InterPro" id="IPR001781">
    <property type="entry name" value="Znf_LIM"/>
</dbReference>
<dbReference type="PANTHER" id="PTHR24211:SF20">
    <property type="entry name" value="PROTEIN ESPINAS-RELATED"/>
    <property type="match status" value="1"/>
</dbReference>
<evidence type="ECO:0000256" key="4">
    <source>
        <dbReference type="ARBA" id="ARBA00022833"/>
    </source>
</evidence>
<dbReference type="CDD" id="cd09827">
    <property type="entry name" value="PET_Prickle"/>
    <property type="match status" value="1"/>
</dbReference>
<evidence type="ECO:0000256" key="5">
    <source>
        <dbReference type="ARBA" id="ARBA00023038"/>
    </source>
</evidence>
<organism evidence="10 11">
    <name type="scientific">Exaiptasia diaphana</name>
    <name type="common">Tropical sea anemone</name>
    <name type="synonym">Aiptasia pulchella</name>
    <dbReference type="NCBI Taxonomy" id="2652724"/>
    <lineage>
        <taxon>Eukaryota</taxon>
        <taxon>Metazoa</taxon>
        <taxon>Cnidaria</taxon>
        <taxon>Anthozoa</taxon>
        <taxon>Hexacorallia</taxon>
        <taxon>Actiniaria</taxon>
        <taxon>Aiptasiidae</taxon>
        <taxon>Exaiptasia</taxon>
    </lineage>
</organism>
<dbReference type="InterPro" id="IPR033726">
    <property type="entry name" value="LIM2_prickle"/>
</dbReference>
<accession>A0A913XWV8</accession>
<feature type="region of interest" description="Disordered" evidence="7">
    <location>
        <begin position="488"/>
        <end position="517"/>
    </location>
</feature>
<dbReference type="OrthoDB" id="10069167at2759"/>
<dbReference type="InterPro" id="IPR047120">
    <property type="entry name" value="Pk/Esn/Tes"/>
</dbReference>
<evidence type="ECO:0000256" key="6">
    <source>
        <dbReference type="PROSITE-ProRule" id="PRU00125"/>
    </source>
</evidence>
<dbReference type="PANTHER" id="PTHR24211">
    <property type="entry name" value="LIM DOMAIN-CONTAINING PROTEIN"/>
    <property type="match status" value="1"/>
</dbReference>
<dbReference type="PROSITE" id="PS00478">
    <property type="entry name" value="LIM_DOMAIN_1"/>
    <property type="match status" value="1"/>
</dbReference>
<proteinExistence type="inferred from homology"/>
<evidence type="ECO:0000313" key="10">
    <source>
        <dbReference type="EnsemblMetazoa" id="XP_020911151.1"/>
    </source>
</evidence>
<feature type="region of interest" description="Disordered" evidence="7">
    <location>
        <begin position="741"/>
        <end position="761"/>
    </location>
</feature>
<feature type="compositionally biased region" description="Polar residues" evidence="7">
    <location>
        <begin position="497"/>
        <end position="515"/>
    </location>
</feature>
<dbReference type="CDD" id="cd09342">
    <property type="entry name" value="LIM3_Testin_like"/>
    <property type="match status" value="1"/>
</dbReference>
<dbReference type="InterPro" id="IPR010442">
    <property type="entry name" value="PET_domain"/>
</dbReference>
<reference evidence="10" key="1">
    <citation type="submission" date="2022-11" db="UniProtKB">
        <authorList>
            <consortium name="EnsemblMetazoa"/>
        </authorList>
    </citation>
    <scope>IDENTIFICATION</scope>
</reference>
<sequence>MFHLKLLRQYRLLDMVAHDDEDTSKACNNCEDACPGFSAHYWRKICRNCKCPREDHNIIGEDAKAGRNIYMADVHRASSLASDDDSGCALDEYAWVPPGLNPEQAHLYMSSLSEEKIPYVDSIGEKYRNRQIILQLPPHDNEARFCNGLSEDEKRELRFFVALRKRDALGRGIVKQIPDMSDGYTCKECGDHIGAGSMAVFAARAGQHTCWHASCFICTTCRELLVDLIYFYKDSKVYCGRHHAESLKPRCSACDEIIFAEQCTEAEDLCWHVQHFSCFECDSPLGGMRYVMRDNRPFCCHCFESLYAEFCDSCGEPIEPDASQMAHNGQHWHANTQCFSCYTCGKPLLGLPFLPKSGEIYCSPECSHGIHPIGLVEVPSRTQQRGNSPQCTIPESYTSDLEHTDSEIPISNGDPVVNNFKVKETASAFTHHHNSPFTSPKQKTIISSTIENNRLSGTMFGIIETPYGKDVFDSVSVQDGECERQFYVKSDEGRSSGVASSENGSHSHASDNMTQPYRVMDYEYREGDHHEYIKATPVEDVESRDSNYGTIESRDSNYGTESSSVIDDMQRTSSQNSSNLKVKSNSSSKKPNLIKEKPILKHYYVMSDEEGGEYGYNSRNNSYRDSILQRPISRSLECLPIRTTPDNSFVRNHRLTASTTRVVGRREQNQKNLNNPKSTHRARSSSQTSRASRDSQQKEVPKKPLKLPWEDPFANPVEKSKQVRPIRRPRIAYVDPLDMKPRAQMNSTIKKQNKAKNCRVQ</sequence>
<evidence type="ECO:0000256" key="2">
    <source>
        <dbReference type="ARBA" id="ARBA00022723"/>
    </source>
</evidence>
<evidence type="ECO:0000256" key="1">
    <source>
        <dbReference type="ARBA" id="ARBA00008268"/>
    </source>
</evidence>
<dbReference type="PROSITE" id="PS50023">
    <property type="entry name" value="LIM_DOMAIN_2"/>
    <property type="match status" value="2"/>
</dbReference>
<feature type="compositionally biased region" description="Basic and acidic residues" evidence="7">
    <location>
        <begin position="691"/>
        <end position="702"/>
    </location>
</feature>
<dbReference type="RefSeq" id="XP_020911151.1">
    <property type="nucleotide sequence ID" value="XM_021055492.2"/>
</dbReference>
<feature type="region of interest" description="Disordered" evidence="7">
    <location>
        <begin position="531"/>
        <end position="594"/>
    </location>
</feature>
<dbReference type="AlphaFoldDB" id="A0A913XWV8"/>
<dbReference type="PROSITE" id="PS51303">
    <property type="entry name" value="PET"/>
    <property type="match status" value="1"/>
</dbReference>
<evidence type="ECO:0000259" key="9">
    <source>
        <dbReference type="PROSITE" id="PS51303"/>
    </source>
</evidence>
<dbReference type="CDD" id="cd09418">
    <property type="entry name" value="LIM2_Prickle"/>
    <property type="match status" value="1"/>
</dbReference>
<protein>
    <submittedName>
        <fullName evidence="10">Uncharacterized protein</fullName>
    </submittedName>
</protein>
<dbReference type="CDD" id="cd09415">
    <property type="entry name" value="LIM1_Prickle"/>
    <property type="match status" value="1"/>
</dbReference>
<dbReference type="Proteomes" id="UP000887567">
    <property type="component" value="Unplaced"/>
</dbReference>
<keyword evidence="4 6" id="KW-0862">Zinc</keyword>
<dbReference type="InterPro" id="IPR033725">
    <property type="entry name" value="LIM1_prickle"/>
</dbReference>
<feature type="domain" description="LIM zinc-binding" evidence="8">
    <location>
        <begin position="249"/>
        <end position="309"/>
    </location>
</feature>
<dbReference type="FunFam" id="2.10.110.10:FF:000035">
    <property type="entry name" value="prickle-like protein 2 isoform X1"/>
    <property type="match status" value="1"/>
</dbReference>
<comment type="similarity">
    <text evidence="1">Belongs to the prickle / espinas / testin family.</text>
</comment>